<accession>A0A4S5BRS0</accession>
<proteinExistence type="predicted"/>
<feature type="DNA-binding region" description="H-T-H motif" evidence="4">
    <location>
        <begin position="61"/>
        <end position="80"/>
    </location>
</feature>
<dbReference type="InterPro" id="IPR036271">
    <property type="entry name" value="Tet_transcr_reg_TetR-rel_C_sf"/>
</dbReference>
<dbReference type="InterPro" id="IPR009057">
    <property type="entry name" value="Homeodomain-like_sf"/>
</dbReference>
<dbReference type="PRINTS" id="PR00455">
    <property type="entry name" value="HTHTETR"/>
</dbReference>
<evidence type="ECO:0000313" key="7">
    <source>
        <dbReference type="Proteomes" id="UP000306236"/>
    </source>
</evidence>
<dbReference type="GO" id="GO:0003677">
    <property type="term" value="F:DNA binding"/>
    <property type="evidence" value="ECO:0007669"/>
    <property type="project" value="UniProtKB-UniRule"/>
</dbReference>
<dbReference type="Gene3D" id="1.10.357.10">
    <property type="entry name" value="Tetracycline Repressor, domain 2"/>
    <property type="match status" value="1"/>
</dbReference>
<dbReference type="PANTHER" id="PTHR47506">
    <property type="entry name" value="TRANSCRIPTIONAL REGULATORY PROTEIN"/>
    <property type="match status" value="1"/>
</dbReference>
<dbReference type="EMBL" id="SSWX01000004">
    <property type="protein sequence ID" value="THJ35280.1"/>
    <property type="molecule type" value="Genomic_DNA"/>
</dbReference>
<dbReference type="OrthoDB" id="326421at2"/>
<name>A0A4S5BRS0_9BURK</name>
<sequence>MPGHKIARSFYLKQPMLDHAPESSAVVPDKVSLPNKRQQTRHAILNAAMRLVAQVGLEGLSIGGLADEAGMSKSGVFAHFGSREELQIAVVAHYHQNFQDEVFWPALKEPRGLPRLERMVRLWMQRIASTADSGIFISGAVDFDDRPGPVRDALKQSVRTWMSAVQRAVSQSQAEGQLRRDIEAQQMVFEIHGLILVLHYDKRFLQSPKAHAYAEAALQRLLDAYTTKAP</sequence>
<keyword evidence="1" id="KW-0805">Transcription regulation</keyword>
<gene>
    <name evidence="6" type="ORF">E8K88_04625</name>
</gene>
<protein>
    <submittedName>
        <fullName evidence="6">TetR/AcrR family transcriptional regulator</fullName>
    </submittedName>
</protein>
<dbReference type="Proteomes" id="UP000306236">
    <property type="component" value="Unassembled WGS sequence"/>
</dbReference>
<feature type="domain" description="HTH tetR-type" evidence="5">
    <location>
        <begin position="38"/>
        <end position="98"/>
    </location>
</feature>
<dbReference type="InterPro" id="IPR001647">
    <property type="entry name" value="HTH_TetR"/>
</dbReference>
<organism evidence="6 7">
    <name type="scientific">Lampropedia aestuarii</name>
    <dbReference type="NCBI Taxonomy" id="2562762"/>
    <lineage>
        <taxon>Bacteria</taxon>
        <taxon>Pseudomonadati</taxon>
        <taxon>Pseudomonadota</taxon>
        <taxon>Betaproteobacteria</taxon>
        <taxon>Burkholderiales</taxon>
        <taxon>Comamonadaceae</taxon>
        <taxon>Lampropedia</taxon>
    </lineage>
</organism>
<keyword evidence="3" id="KW-0804">Transcription</keyword>
<dbReference type="Gene3D" id="1.10.10.60">
    <property type="entry name" value="Homeodomain-like"/>
    <property type="match status" value="1"/>
</dbReference>
<dbReference type="Pfam" id="PF00440">
    <property type="entry name" value="TetR_N"/>
    <property type="match status" value="1"/>
</dbReference>
<evidence type="ECO:0000256" key="2">
    <source>
        <dbReference type="ARBA" id="ARBA00023125"/>
    </source>
</evidence>
<dbReference type="PROSITE" id="PS50977">
    <property type="entry name" value="HTH_TETR_2"/>
    <property type="match status" value="1"/>
</dbReference>
<evidence type="ECO:0000259" key="5">
    <source>
        <dbReference type="PROSITE" id="PS50977"/>
    </source>
</evidence>
<dbReference type="SUPFAM" id="SSF46689">
    <property type="entry name" value="Homeodomain-like"/>
    <property type="match status" value="1"/>
</dbReference>
<evidence type="ECO:0000256" key="3">
    <source>
        <dbReference type="ARBA" id="ARBA00023163"/>
    </source>
</evidence>
<keyword evidence="2 4" id="KW-0238">DNA-binding</keyword>
<reference evidence="6 7" key="1">
    <citation type="submission" date="2019-04" db="EMBL/GenBank/DDBJ databases">
        <title>Lampropedia sp YIM MLB12 draf genome.</title>
        <authorList>
            <person name="Wang Y.-X."/>
        </authorList>
    </citation>
    <scope>NUCLEOTIDE SEQUENCE [LARGE SCALE GENOMIC DNA]</scope>
    <source>
        <strain evidence="6 7">YIM MLB12</strain>
    </source>
</reference>
<comment type="caution">
    <text evidence="6">The sequence shown here is derived from an EMBL/GenBank/DDBJ whole genome shotgun (WGS) entry which is preliminary data.</text>
</comment>
<dbReference type="Pfam" id="PF16925">
    <property type="entry name" value="TetR_C_13"/>
    <property type="match status" value="1"/>
</dbReference>
<dbReference type="SUPFAM" id="SSF48498">
    <property type="entry name" value="Tetracyclin repressor-like, C-terminal domain"/>
    <property type="match status" value="1"/>
</dbReference>
<dbReference type="AlphaFoldDB" id="A0A4S5BRS0"/>
<keyword evidence="7" id="KW-1185">Reference proteome</keyword>
<dbReference type="InterPro" id="IPR011075">
    <property type="entry name" value="TetR_C"/>
</dbReference>
<evidence type="ECO:0000256" key="1">
    <source>
        <dbReference type="ARBA" id="ARBA00023015"/>
    </source>
</evidence>
<evidence type="ECO:0000313" key="6">
    <source>
        <dbReference type="EMBL" id="THJ35280.1"/>
    </source>
</evidence>
<evidence type="ECO:0000256" key="4">
    <source>
        <dbReference type="PROSITE-ProRule" id="PRU00335"/>
    </source>
</evidence>
<dbReference type="PANTHER" id="PTHR47506:SF6">
    <property type="entry name" value="HTH-TYPE TRANSCRIPTIONAL REPRESSOR NEMR"/>
    <property type="match status" value="1"/>
</dbReference>